<evidence type="ECO:0000313" key="1">
    <source>
        <dbReference type="EMBL" id="CDW22570.1"/>
    </source>
</evidence>
<sequence>MGRVKLSHLYTNIFLEHLTGTLPFRNYLFF</sequence>
<name>A0A0K2T9T6_LEPSM</name>
<proteinExistence type="predicted"/>
<dbReference type="AlphaFoldDB" id="A0A0K2T9T6"/>
<dbReference type="EMBL" id="HACA01005209">
    <property type="protein sequence ID" value="CDW22570.1"/>
    <property type="molecule type" value="Transcribed_RNA"/>
</dbReference>
<reference evidence="1" key="1">
    <citation type="submission" date="2014-05" db="EMBL/GenBank/DDBJ databases">
        <authorList>
            <person name="Chronopoulou M."/>
        </authorList>
    </citation>
    <scope>NUCLEOTIDE SEQUENCE</scope>
    <source>
        <tissue evidence="1">Whole organism</tissue>
    </source>
</reference>
<accession>A0A0K2T9T6</accession>
<organism evidence="1">
    <name type="scientific">Lepeophtheirus salmonis</name>
    <name type="common">Salmon louse</name>
    <name type="synonym">Caligus salmonis</name>
    <dbReference type="NCBI Taxonomy" id="72036"/>
    <lineage>
        <taxon>Eukaryota</taxon>
        <taxon>Metazoa</taxon>
        <taxon>Ecdysozoa</taxon>
        <taxon>Arthropoda</taxon>
        <taxon>Crustacea</taxon>
        <taxon>Multicrustacea</taxon>
        <taxon>Hexanauplia</taxon>
        <taxon>Copepoda</taxon>
        <taxon>Siphonostomatoida</taxon>
        <taxon>Caligidae</taxon>
        <taxon>Lepeophtheirus</taxon>
    </lineage>
</organism>
<protein>
    <submittedName>
        <fullName evidence="1">Uncharacterized protein</fullName>
    </submittedName>
</protein>